<evidence type="ECO:0000313" key="4">
    <source>
        <dbReference type="EMBL" id="MBD7940044.1"/>
    </source>
</evidence>
<accession>A0ABR8QWX6</accession>
<evidence type="ECO:0000256" key="1">
    <source>
        <dbReference type="ARBA" id="ARBA00004196"/>
    </source>
</evidence>
<feature type="coiled-coil region" evidence="3">
    <location>
        <begin position="134"/>
        <end position="161"/>
    </location>
</feature>
<gene>
    <name evidence="4" type="ORF">H9656_01415</name>
</gene>
<name>A0ABR8QWX6_9CAUL</name>
<organism evidence="4 5">
    <name type="scientific">Brevundimonas guildfordensis</name>
    <dbReference type="NCBI Taxonomy" id="2762241"/>
    <lineage>
        <taxon>Bacteria</taxon>
        <taxon>Pseudomonadati</taxon>
        <taxon>Pseudomonadota</taxon>
        <taxon>Alphaproteobacteria</taxon>
        <taxon>Caulobacterales</taxon>
        <taxon>Caulobacteraceae</taxon>
        <taxon>Brevundimonas</taxon>
    </lineage>
</organism>
<keyword evidence="2 3" id="KW-0175">Coiled coil</keyword>
<dbReference type="PANTHER" id="PTHR32347">
    <property type="entry name" value="EFFLUX SYSTEM COMPONENT YKNX-RELATED"/>
    <property type="match status" value="1"/>
</dbReference>
<protein>
    <submittedName>
        <fullName evidence="4">HlyD family efflux transporter periplasmic adaptor subunit</fullName>
    </submittedName>
</protein>
<sequence length="457" mass="48116">MAHILERLKSRQAQAALAVAAVLSAGAAYSLARGGASEARAEEQSATMMRALFVVTVNFSGRVTPGERIDLSAPFDARVTRVLFEYGDQVEAGQRLLELDASDVLRSRAEAESAWLKADAEAARVVGWEVGVEVRRATRAMAAAEADLADLEARIVETRALLERGLVPRSEYEGFLQQRRQREAALVAAREELAETLKRAGAGEKRLASLQRAVAAAQYDAVRSGGDGVIIAPQGGVIVRPASQGDGVDKAVRTGGRVAKGQSLAVIASTAALDVVFMLDELDLGAVHPGQRAVVTGPGFGGKTLTGIVTGVAGEASAEGGANKAVFEARVRLDPLSSDAARVVRIGMTANLAIVAYENESALVAPPPTRSRARRPTPLSWFEGAAPSPSGARSWWDAWALWAWRYCQASSPAMSSSGRRRLRQPNLSAEHGACASVGAHAPRALVSVLTLLSVLGM</sequence>
<keyword evidence="5" id="KW-1185">Reference proteome</keyword>
<dbReference type="Gene3D" id="2.40.30.170">
    <property type="match status" value="1"/>
</dbReference>
<dbReference type="PANTHER" id="PTHR32347:SF14">
    <property type="entry name" value="EFFLUX SYSTEM COMPONENT YKNX-RELATED"/>
    <property type="match status" value="1"/>
</dbReference>
<evidence type="ECO:0000256" key="3">
    <source>
        <dbReference type="SAM" id="Coils"/>
    </source>
</evidence>
<evidence type="ECO:0000313" key="5">
    <source>
        <dbReference type="Proteomes" id="UP000638918"/>
    </source>
</evidence>
<dbReference type="Gene3D" id="2.40.50.100">
    <property type="match status" value="1"/>
</dbReference>
<reference evidence="4 5" key="1">
    <citation type="submission" date="2020-08" db="EMBL/GenBank/DDBJ databases">
        <title>A Genomic Blueprint of the Chicken Gut Microbiome.</title>
        <authorList>
            <person name="Gilroy R."/>
            <person name="Ravi A."/>
            <person name="Getino M."/>
            <person name="Pursley I."/>
            <person name="Horton D.L."/>
            <person name="Alikhan N.-F."/>
            <person name="Baker D."/>
            <person name="Gharbi K."/>
            <person name="Hall N."/>
            <person name="Watson M."/>
            <person name="Adriaenssens E.M."/>
            <person name="Foster-Nyarko E."/>
            <person name="Jarju S."/>
            <person name="Secka A."/>
            <person name="Antonio M."/>
            <person name="Oren A."/>
            <person name="Chaudhuri R."/>
            <person name="La Ragione R.M."/>
            <person name="Hildebrand F."/>
            <person name="Pallen M.J."/>
        </authorList>
    </citation>
    <scope>NUCLEOTIDE SEQUENCE [LARGE SCALE GENOMIC DNA]</scope>
    <source>
        <strain evidence="4 5">Sa3CVA3</strain>
    </source>
</reference>
<dbReference type="EMBL" id="JACSQU010000001">
    <property type="protein sequence ID" value="MBD7940044.1"/>
    <property type="molecule type" value="Genomic_DNA"/>
</dbReference>
<dbReference type="Proteomes" id="UP000638918">
    <property type="component" value="Unassembled WGS sequence"/>
</dbReference>
<dbReference type="InterPro" id="IPR050465">
    <property type="entry name" value="UPF0194_transport"/>
</dbReference>
<evidence type="ECO:0000256" key="2">
    <source>
        <dbReference type="ARBA" id="ARBA00023054"/>
    </source>
</evidence>
<comment type="caution">
    <text evidence="4">The sequence shown here is derived from an EMBL/GenBank/DDBJ whole genome shotgun (WGS) entry which is preliminary data.</text>
</comment>
<comment type="subcellular location">
    <subcellularLocation>
        <location evidence="1">Cell envelope</location>
    </subcellularLocation>
</comment>
<proteinExistence type="predicted"/>
<dbReference type="SUPFAM" id="SSF111369">
    <property type="entry name" value="HlyD-like secretion proteins"/>
    <property type="match status" value="1"/>
</dbReference>